<dbReference type="PANTHER" id="PTHR11953:SF0">
    <property type="entry name" value="EXOSOME COMPLEX COMPONENT RRP41"/>
    <property type="match status" value="1"/>
</dbReference>
<dbReference type="SUPFAM" id="SSF55666">
    <property type="entry name" value="Ribonuclease PH domain 2-like"/>
    <property type="match status" value="1"/>
</dbReference>
<evidence type="ECO:0000259" key="8">
    <source>
        <dbReference type="Pfam" id="PF03725"/>
    </source>
</evidence>
<dbReference type="EC" id="2.7.7.56" evidence="6"/>
<organism evidence="9 10">
    <name type="scientific">Flexistipes sinusarabici</name>
    <dbReference type="NCBI Taxonomy" id="2352"/>
    <lineage>
        <taxon>Bacteria</taxon>
        <taxon>Pseudomonadati</taxon>
        <taxon>Deferribacterota</taxon>
        <taxon>Deferribacteres</taxon>
        <taxon>Deferribacterales</taxon>
        <taxon>Flexistipitaceae</taxon>
        <taxon>Flexistipes</taxon>
    </lineage>
</organism>
<dbReference type="Pfam" id="PF03725">
    <property type="entry name" value="RNase_PH_C"/>
    <property type="match status" value="1"/>
</dbReference>
<evidence type="ECO:0000256" key="5">
    <source>
        <dbReference type="ARBA" id="ARBA00022884"/>
    </source>
</evidence>
<comment type="caution">
    <text evidence="9">The sequence shown here is derived from an EMBL/GenBank/DDBJ whole genome shotgun (WGS) entry which is preliminary data.</text>
</comment>
<gene>
    <name evidence="6" type="primary">rph</name>
    <name evidence="9" type="ORF">FXF49_01205</name>
</gene>
<dbReference type="CDD" id="cd11362">
    <property type="entry name" value="RNase_PH_bact"/>
    <property type="match status" value="1"/>
</dbReference>
<dbReference type="InterPro" id="IPR002381">
    <property type="entry name" value="RNase_PH_bac-type"/>
</dbReference>
<dbReference type="FunFam" id="3.30.230.70:FF:000003">
    <property type="entry name" value="Ribonuclease PH"/>
    <property type="match status" value="1"/>
</dbReference>
<keyword evidence="4 6" id="KW-0819">tRNA processing</keyword>
<dbReference type="GO" id="GO:0000049">
    <property type="term" value="F:tRNA binding"/>
    <property type="evidence" value="ECO:0007669"/>
    <property type="project" value="UniProtKB-UniRule"/>
</dbReference>
<keyword evidence="3 6" id="KW-0820">tRNA-binding</keyword>
<dbReference type="InterPro" id="IPR015847">
    <property type="entry name" value="ExoRNase_PH_dom2"/>
</dbReference>
<comment type="similarity">
    <text evidence="1 6">Belongs to the RNase PH family.</text>
</comment>
<dbReference type="HAMAP" id="MF_00564">
    <property type="entry name" value="RNase_PH"/>
    <property type="match status" value="1"/>
</dbReference>
<keyword evidence="5" id="KW-0694">RNA-binding</keyword>
<feature type="domain" description="Exoribonuclease phosphorolytic" evidence="8">
    <location>
        <begin position="159"/>
        <end position="224"/>
    </location>
</feature>
<dbReference type="NCBIfam" id="TIGR01966">
    <property type="entry name" value="RNasePH"/>
    <property type="match status" value="1"/>
</dbReference>
<protein>
    <recommendedName>
        <fullName evidence="6">Ribonuclease PH</fullName>
        <shortName evidence="6">RNase PH</shortName>
        <ecNumber evidence="6">2.7.7.56</ecNumber>
    </recommendedName>
    <alternativeName>
        <fullName evidence="6">tRNA nucleotidyltransferase</fullName>
    </alternativeName>
</protein>
<keyword evidence="6 9" id="KW-0808">Transferase</keyword>
<reference evidence="9 10" key="1">
    <citation type="submission" date="2019-08" db="EMBL/GenBank/DDBJ databases">
        <title>Genomic characterization of a novel candidate phylum (ARYD3) from a high temperature, high salinity tertiary oil reservoir in north central Oklahoma, USA.</title>
        <authorList>
            <person name="Youssef N.H."/>
            <person name="Yadav A."/>
            <person name="Elshahed M.S."/>
        </authorList>
    </citation>
    <scope>NUCLEOTIDE SEQUENCE [LARGE SCALE GENOMIC DNA]</scope>
    <source>
        <strain evidence="9">ARYD1</strain>
    </source>
</reference>
<keyword evidence="6 9" id="KW-0548">Nucleotidyltransferase</keyword>
<evidence type="ECO:0000256" key="4">
    <source>
        <dbReference type="ARBA" id="ARBA00022694"/>
    </source>
</evidence>
<sequence>MRTDKRANDEMRLIKITDDFVKYPEGSVLIEFGETKVICNATVNENVPPFLKGTNTGWVTAEYSMLPRSTHSRNVREAQRGKLSGRTHEISRLIGRSLRSAVNLEMLGERSIILDCDVIQADGGTRTASISGAFIALNKAVKKMIERGDIEQNPINEGVAAVSLGLVNDELLLDLNYEEDSGAQVDMNLVGTKSGKIIEIQGTAEESPFERGKVSDMLELGFKGLEVIFAAQKKISDF</sequence>
<evidence type="ECO:0000256" key="3">
    <source>
        <dbReference type="ARBA" id="ARBA00022555"/>
    </source>
</evidence>
<comment type="catalytic activity">
    <reaction evidence="6">
        <text>tRNA(n+1) + phosphate = tRNA(n) + a ribonucleoside 5'-diphosphate</text>
        <dbReference type="Rhea" id="RHEA:10628"/>
        <dbReference type="Rhea" id="RHEA-COMP:17343"/>
        <dbReference type="Rhea" id="RHEA-COMP:17344"/>
        <dbReference type="ChEBI" id="CHEBI:43474"/>
        <dbReference type="ChEBI" id="CHEBI:57930"/>
        <dbReference type="ChEBI" id="CHEBI:173114"/>
        <dbReference type="EC" id="2.7.7.56"/>
    </reaction>
</comment>
<dbReference type="InterPro" id="IPR027408">
    <property type="entry name" value="PNPase/RNase_PH_dom_sf"/>
</dbReference>
<keyword evidence="2 6" id="KW-0698">rRNA processing</keyword>
<dbReference type="GO" id="GO:0000175">
    <property type="term" value="F:3'-5'-RNA exonuclease activity"/>
    <property type="evidence" value="ECO:0007669"/>
    <property type="project" value="UniProtKB-UniRule"/>
</dbReference>
<dbReference type="RefSeq" id="WP_303700093.1">
    <property type="nucleotide sequence ID" value="NZ_VSIV01000034.1"/>
</dbReference>
<dbReference type="InterPro" id="IPR001247">
    <property type="entry name" value="ExoRNase_PH_dom1"/>
</dbReference>
<name>A0A5D0MUK4_FLESI</name>
<proteinExistence type="inferred from homology"/>
<dbReference type="GO" id="GO:0016075">
    <property type="term" value="P:rRNA catabolic process"/>
    <property type="evidence" value="ECO:0007669"/>
    <property type="project" value="UniProtKB-UniRule"/>
</dbReference>
<dbReference type="Pfam" id="PF01138">
    <property type="entry name" value="RNase_PH"/>
    <property type="match status" value="1"/>
</dbReference>
<comment type="function">
    <text evidence="6">Phosphorolytic 3'-5' exoribonuclease that plays an important role in tRNA 3'-end maturation. Removes nucleotide residues following the 3'-CCA terminus of tRNAs; can also add nucleotides to the ends of RNA molecules by using nucleoside diphosphates as substrates, but this may not be physiologically important. Probably plays a role in initiation of 16S rRNA degradation (leading to ribosome degradation) during starvation.</text>
</comment>
<evidence type="ECO:0000259" key="7">
    <source>
        <dbReference type="Pfam" id="PF01138"/>
    </source>
</evidence>
<evidence type="ECO:0000256" key="6">
    <source>
        <dbReference type="HAMAP-Rule" id="MF_00564"/>
    </source>
</evidence>
<dbReference type="Proteomes" id="UP000323337">
    <property type="component" value="Unassembled WGS sequence"/>
</dbReference>
<feature type="binding site" evidence="6">
    <location>
        <begin position="124"/>
        <end position="126"/>
    </location>
    <ligand>
        <name>phosphate</name>
        <dbReference type="ChEBI" id="CHEBI:43474"/>
        <note>substrate</note>
    </ligand>
</feature>
<dbReference type="InterPro" id="IPR020568">
    <property type="entry name" value="Ribosomal_Su5_D2-typ_SF"/>
</dbReference>
<dbReference type="GO" id="GO:0008033">
    <property type="term" value="P:tRNA processing"/>
    <property type="evidence" value="ECO:0007669"/>
    <property type="project" value="UniProtKB-UniRule"/>
</dbReference>
<feature type="binding site" evidence="6">
    <location>
        <position position="86"/>
    </location>
    <ligand>
        <name>phosphate</name>
        <dbReference type="ChEBI" id="CHEBI:43474"/>
        <note>substrate</note>
    </ligand>
</feature>
<dbReference type="AlphaFoldDB" id="A0A5D0MUK4"/>
<dbReference type="SUPFAM" id="SSF54211">
    <property type="entry name" value="Ribosomal protein S5 domain 2-like"/>
    <property type="match status" value="1"/>
</dbReference>
<dbReference type="InterPro" id="IPR050080">
    <property type="entry name" value="RNase_PH"/>
</dbReference>
<dbReference type="PANTHER" id="PTHR11953">
    <property type="entry name" value="EXOSOME COMPLEX COMPONENT"/>
    <property type="match status" value="1"/>
</dbReference>
<dbReference type="InterPro" id="IPR018336">
    <property type="entry name" value="RNase_PH_CS"/>
</dbReference>
<dbReference type="GO" id="GO:0031125">
    <property type="term" value="P:rRNA 3'-end processing"/>
    <property type="evidence" value="ECO:0007669"/>
    <property type="project" value="UniProtKB-ARBA"/>
</dbReference>
<evidence type="ECO:0000313" key="9">
    <source>
        <dbReference type="EMBL" id="TYB35806.1"/>
    </source>
</evidence>
<feature type="domain" description="Exoribonuclease phosphorolytic" evidence="7">
    <location>
        <begin position="10"/>
        <end position="140"/>
    </location>
</feature>
<evidence type="ECO:0000256" key="1">
    <source>
        <dbReference type="ARBA" id="ARBA00006678"/>
    </source>
</evidence>
<dbReference type="InterPro" id="IPR036345">
    <property type="entry name" value="ExoRNase_PH_dom2_sf"/>
</dbReference>
<evidence type="ECO:0000256" key="2">
    <source>
        <dbReference type="ARBA" id="ARBA00022552"/>
    </source>
</evidence>
<comment type="subunit">
    <text evidence="6">Homohexameric ring arranged as a trimer of dimers.</text>
</comment>
<dbReference type="EMBL" id="VSIV01000034">
    <property type="protein sequence ID" value="TYB35806.1"/>
    <property type="molecule type" value="Genomic_DNA"/>
</dbReference>
<dbReference type="PROSITE" id="PS01277">
    <property type="entry name" value="RIBONUCLEASE_PH"/>
    <property type="match status" value="1"/>
</dbReference>
<evidence type="ECO:0000313" key="10">
    <source>
        <dbReference type="Proteomes" id="UP000323337"/>
    </source>
</evidence>
<dbReference type="Gene3D" id="3.30.230.70">
    <property type="entry name" value="GHMP Kinase, N-terminal domain"/>
    <property type="match status" value="1"/>
</dbReference>
<accession>A0A5D0MUK4</accession>
<dbReference type="GO" id="GO:0009022">
    <property type="term" value="F:tRNA nucleotidyltransferase activity"/>
    <property type="evidence" value="ECO:0007669"/>
    <property type="project" value="UniProtKB-UniRule"/>
</dbReference>